<reference evidence="1 2" key="1">
    <citation type="submission" date="2018-11" db="EMBL/GenBank/DDBJ databases">
        <title>Whole genome sequencing of an environmental sample.</title>
        <authorList>
            <person name="Sarangi A.N."/>
            <person name="Singh D."/>
            <person name="Tripathy S."/>
        </authorList>
    </citation>
    <scope>NUCLEOTIDE SEQUENCE [LARGE SCALE GENOMIC DNA]</scope>
    <source>
        <strain evidence="1 2">Lakshadweep</strain>
    </source>
</reference>
<dbReference type="InterPro" id="IPR018777">
    <property type="entry name" value="Replication_initiator_prot_A"/>
</dbReference>
<accession>A0A4Q7E4K4</accession>
<dbReference type="EMBL" id="QVFV01000003">
    <property type="protein sequence ID" value="RZM77780.1"/>
    <property type="molecule type" value="Genomic_DNA"/>
</dbReference>
<organism evidence="1 2">
    <name type="scientific">Leptolyngbya iicbica LK</name>
    <dbReference type="NCBI Taxonomy" id="2294035"/>
    <lineage>
        <taxon>Bacteria</taxon>
        <taxon>Bacillati</taxon>
        <taxon>Cyanobacteriota</taxon>
        <taxon>Cyanophyceae</taxon>
        <taxon>Leptolyngbyales</taxon>
        <taxon>Leptolyngbyaceae</taxon>
        <taxon>Leptolyngbya group</taxon>
        <taxon>Leptolyngbya</taxon>
        <taxon>Leptolyngbya iicbica</taxon>
    </lineage>
</organism>
<proteinExistence type="predicted"/>
<dbReference type="OrthoDB" id="581589at2"/>
<comment type="caution">
    <text evidence="1">The sequence shown here is derived from an EMBL/GenBank/DDBJ whole genome shotgun (WGS) entry which is preliminary data.</text>
</comment>
<name>A0A4Q7E4K4_9CYAN</name>
<keyword evidence="2" id="KW-1185">Reference proteome</keyword>
<evidence type="ECO:0000313" key="1">
    <source>
        <dbReference type="EMBL" id="RZM77780.1"/>
    </source>
</evidence>
<protein>
    <submittedName>
        <fullName evidence="1">Replication protein A</fullName>
    </submittedName>
</protein>
<dbReference type="AlphaFoldDB" id="A0A4Q7E4K4"/>
<gene>
    <name evidence="1" type="ORF">DYY88_14490</name>
</gene>
<evidence type="ECO:0000313" key="2">
    <source>
        <dbReference type="Proteomes" id="UP000292459"/>
    </source>
</evidence>
<dbReference type="Proteomes" id="UP000292459">
    <property type="component" value="Unassembled WGS sequence"/>
</dbReference>
<dbReference type="Pfam" id="PF10134">
    <property type="entry name" value="RPA"/>
    <property type="match status" value="1"/>
</dbReference>
<sequence length="347" mass="40084">MSIRTPPPNDAQLDLFSAVFTDISTRDAQDTMEVPFLSLSKKPRLTPILYKSEAAEITVTGGAPYGIATIWDWDLMMWLLSQVREALDRGDDASRKIRFHPHAFLKAARRGLGGVQYKRLDEAIKRLKNTTVVTSIRAKKGKTVMFSWLEYGELERDEKGRIQYATVVIPEWLFDAVSDNRFVLSMHRDYFLLTGGIERWLYRFVRKQAGSNRSGWGWYFRTLYERSGSTQRFSDFAIALRGIAEKKRLLEYELTIQQKSGKEFLHAKRMMGQGKPNVEVMPEETRSQFLHLRTTTYEKAKQVASGFDIYALEADWREATRKNGVTLKDPDSAFLAWCRKVKQRQVA</sequence>
<dbReference type="RefSeq" id="WP_052288410.1">
    <property type="nucleotide sequence ID" value="NZ_QVFV01000003.1"/>
</dbReference>